<sequence>MTLVDSTAIALLNQWQRGFPLVDEPFSMIGRALGMKTEQVLDHYCALKKSGALSRIGGVFAPGAGGASTLAAMAVPMHRLEQVAAMVSAQPGVNHNYEREHEINLWFVVTGPDMADVERQLRRIEAASGIEVLRLPMVRAFRIDTAFDLRGDTHSQQRAGRTHVVATPVTPDDQPLAALVEHGIDLHERPYDLWARQLGCTASELHARLARWLDQGSLSRFGVVVRHHEVGFCANAMAVFCVPQGMLDACGDALAHFPGVTLVYQRATAERWPFNLYCMVHGRDRFNVLETLSSAARHARLDSHASRILFSRTRFKQTGARRFATPMQVPHSSTNMPTETTHGEPTCSPLKTPC</sequence>
<dbReference type="Proteomes" id="UP000516028">
    <property type="component" value="Chromosome"/>
</dbReference>
<evidence type="ECO:0000256" key="4">
    <source>
        <dbReference type="ARBA" id="ARBA00023471"/>
    </source>
</evidence>
<dbReference type="KEGG" id="daer:H9K75_00885"/>
<comment type="catalytic activity">
    <reaction evidence="5">
        <text>siroheme + 2 H(+) = 12,18-didecarboxysiroheme + 2 CO2</text>
        <dbReference type="Rhea" id="RHEA:19093"/>
        <dbReference type="ChEBI" id="CHEBI:15378"/>
        <dbReference type="ChEBI" id="CHEBI:16526"/>
        <dbReference type="ChEBI" id="CHEBI:60052"/>
        <dbReference type="ChEBI" id="CHEBI:140497"/>
        <dbReference type="EC" id="4.1.1.111"/>
    </reaction>
</comment>
<dbReference type="InterPro" id="IPR053953">
    <property type="entry name" value="NirdL-like_HTH"/>
</dbReference>
<dbReference type="InterPro" id="IPR050684">
    <property type="entry name" value="HTH-Siroheme_Decarb"/>
</dbReference>
<evidence type="ECO:0000256" key="2">
    <source>
        <dbReference type="ARBA" id="ARBA00023444"/>
    </source>
</evidence>
<dbReference type="GO" id="GO:0016829">
    <property type="term" value="F:lyase activity"/>
    <property type="evidence" value="ECO:0007669"/>
    <property type="project" value="UniProtKB-KW"/>
</dbReference>
<dbReference type="Pfam" id="PF22451">
    <property type="entry name" value="NirdL-like_HTH"/>
    <property type="match status" value="1"/>
</dbReference>
<evidence type="ECO:0000259" key="8">
    <source>
        <dbReference type="Pfam" id="PF22451"/>
    </source>
</evidence>
<feature type="compositionally biased region" description="Polar residues" evidence="6">
    <location>
        <begin position="330"/>
        <end position="340"/>
    </location>
</feature>
<name>A0A7H0GKJ9_9BURK</name>
<accession>A0A7H0GKJ9</accession>
<dbReference type="Pfam" id="PF17805">
    <property type="entry name" value="AsnC_trans_reg2"/>
    <property type="match status" value="2"/>
</dbReference>
<dbReference type="AlphaFoldDB" id="A0A7H0GKJ9"/>
<evidence type="ECO:0000256" key="1">
    <source>
        <dbReference type="ARBA" id="ARBA00023239"/>
    </source>
</evidence>
<dbReference type="EC" id="4.1.1.111" evidence="4"/>
<keyword evidence="10" id="KW-1185">Reference proteome</keyword>
<feature type="region of interest" description="Disordered" evidence="6">
    <location>
        <begin position="327"/>
        <end position="354"/>
    </location>
</feature>
<dbReference type="RefSeq" id="WP_187724408.1">
    <property type="nucleotide sequence ID" value="NZ_CP060783.1"/>
</dbReference>
<evidence type="ECO:0000259" key="7">
    <source>
        <dbReference type="Pfam" id="PF17805"/>
    </source>
</evidence>
<feature type="domain" description="Siroheme decarboxylase AsnC-like ligand binding" evidence="7">
    <location>
        <begin position="67"/>
        <end position="141"/>
    </location>
</feature>
<dbReference type="PANTHER" id="PTHR43413">
    <property type="entry name" value="TRANSCRIPTIONAL REGULATOR, ASNC FAMILY"/>
    <property type="match status" value="1"/>
</dbReference>
<reference evidence="9 10" key="1">
    <citation type="submission" date="2020-08" db="EMBL/GenBank/DDBJ databases">
        <title>Genome sequence of Diaphorobacter aerolatus KACC 16536T.</title>
        <authorList>
            <person name="Hyun D.-W."/>
            <person name="Bae J.-W."/>
        </authorList>
    </citation>
    <scope>NUCLEOTIDE SEQUENCE [LARGE SCALE GENOMIC DNA]</scope>
    <source>
        <strain evidence="9 10">KACC 16536</strain>
    </source>
</reference>
<dbReference type="EMBL" id="CP060783">
    <property type="protein sequence ID" value="QNP48815.1"/>
    <property type="molecule type" value="Genomic_DNA"/>
</dbReference>
<comment type="pathway">
    <text evidence="2">Porphyrin-containing compound metabolism.</text>
</comment>
<evidence type="ECO:0000256" key="5">
    <source>
        <dbReference type="ARBA" id="ARBA00048470"/>
    </source>
</evidence>
<gene>
    <name evidence="9" type="ORF">H9K75_00885</name>
</gene>
<dbReference type="InterPro" id="IPR040523">
    <property type="entry name" value="AsnC_trans_reg2"/>
</dbReference>
<evidence type="ECO:0000256" key="3">
    <source>
        <dbReference type="ARBA" id="ARBA00023457"/>
    </source>
</evidence>
<keyword evidence="1" id="KW-0456">Lyase</keyword>
<evidence type="ECO:0000256" key="6">
    <source>
        <dbReference type="SAM" id="MobiDB-lite"/>
    </source>
</evidence>
<evidence type="ECO:0000313" key="9">
    <source>
        <dbReference type="EMBL" id="QNP48815.1"/>
    </source>
</evidence>
<dbReference type="Gene3D" id="3.30.70.3460">
    <property type="match status" value="2"/>
</dbReference>
<feature type="domain" description="Siroheme decarboxylase AsnC-like ligand binding" evidence="7">
    <location>
        <begin position="230"/>
        <end position="316"/>
    </location>
</feature>
<comment type="similarity">
    <text evidence="3">Belongs to the Ahb/Nir family.</text>
</comment>
<evidence type="ECO:0000313" key="10">
    <source>
        <dbReference type="Proteomes" id="UP000516028"/>
    </source>
</evidence>
<dbReference type="PANTHER" id="PTHR43413:SF1">
    <property type="entry name" value="SIROHEME DECARBOXYLASE NIRL SUBUNIT"/>
    <property type="match status" value="1"/>
</dbReference>
<protein>
    <recommendedName>
        <fullName evidence="4">siroheme decarboxylase</fullName>
        <ecNumber evidence="4">4.1.1.111</ecNumber>
    </recommendedName>
</protein>
<feature type="domain" description="Siroheme decarboxylase NirL-like HTH" evidence="8">
    <location>
        <begin position="10"/>
        <end position="52"/>
    </location>
</feature>
<organism evidence="9 10">
    <name type="scientific">Diaphorobacter aerolatus</name>
    <dbReference type="NCBI Taxonomy" id="1288495"/>
    <lineage>
        <taxon>Bacteria</taxon>
        <taxon>Pseudomonadati</taxon>
        <taxon>Pseudomonadota</taxon>
        <taxon>Betaproteobacteria</taxon>
        <taxon>Burkholderiales</taxon>
        <taxon>Comamonadaceae</taxon>
        <taxon>Diaphorobacter</taxon>
    </lineage>
</organism>
<proteinExistence type="inferred from homology"/>